<organism evidence="2">
    <name type="scientific">candidate division WOR-3 bacterium</name>
    <dbReference type="NCBI Taxonomy" id="2052148"/>
    <lineage>
        <taxon>Bacteria</taxon>
        <taxon>Bacteria division WOR-3</taxon>
    </lineage>
</organism>
<evidence type="ECO:0000256" key="1">
    <source>
        <dbReference type="ARBA" id="ARBA00008591"/>
    </source>
</evidence>
<dbReference type="Pfam" id="PF01865">
    <property type="entry name" value="PhoU_div"/>
    <property type="match status" value="1"/>
</dbReference>
<dbReference type="EMBL" id="DTDJ01000006">
    <property type="protein sequence ID" value="HGL16798.1"/>
    <property type="molecule type" value="Genomic_DNA"/>
</dbReference>
<dbReference type="Gene3D" id="1.20.58.220">
    <property type="entry name" value="Phosphate transport system protein phou homolog 2, domain 2"/>
    <property type="match status" value="1"/>
</dbReference>
<reference evidence="2" key="1">
    <citation type="journal article" date="2020" name="mSystems">
        <title>Genome- and Community-Level Interaction Insights into Carbon Utilization and Element Cycling Functions of Hydrothermarchaeota in Hydrothermal Sediment.</title>
        <authorList>
            <person name="Zhou Z."/>
            <person name="Liu Y."/>
            <person name="Xu W."/>
            <person name="Pan J."/>
            <person name="Luo Z.H."/>
            <person name="Li M."/>
        </authorList>
    </citation>
    <scope>NUCLEOTIDE SEQUENCE [LARGE SCALE GENOMIC DNA]</scope>
    <source>
        <strain evidence="2">SpSt-34</strain>
        <strain evidence="3">SpSt-69</strain>
    </source>
</reference>
<comment type="similarity">
    <text evidence="1">Belongs to the UPF0111 family.</text>
</comment>
<dbReference type="InterPro" id="IPR038078">
    <property type="entry name" value="PhoU-like_sf"/>
</dbReference>
<protein>
    <submittedName>
        <fullName evidence="2">DUF47 family protein</fullName>
    </submittedName>
</protein>
<evidence type="ECO:0000313" key="2">
    <source>
        <dbReference type="EMBL" id="HEN28610.1"/>
    </source>
</evidence>
<dbReference type="EMBL" id="DSOL01000234">
    <property type="protein sequence ID" value="HEN28610.1"/>
    <property type="molecule type" value="Genomic_DNA"/>
</dbReference>
<accession>A0A7C2P0E3</accession>
<gene>
    <name evidence="2" type="ORF">ENQ77_08225</name>
    <name evidence="3" type="ORF">ENU66_00420</name>
</gene>
<proteinExistence type="inferred from homology"/>
<dbReference type="InterPro" id="IPR018445">
    <property type="entry name" value="Put_Phosphate_transp_reg"/>
</dbReference>
<dbReference type="PANTHER" id="PTHR36536">
    <property type="entry name" value="UPF0111 PROTEIN HI_1603"/>
    <property type="match status" value="1"/>
</dbReference>
<comment type="caution">
    <text evidence="2">The sequence shown here is derived from an EMBL/GenBank/DDBJ whole genome shotgun (WGS) entry which is preliminary data.</text>
</comment>
<dbReference type="PANTHER" id="PTHR36536:SF3">
    <property type="entry name" value="UPF0111 PROTEIN HI_1603"/>
    <property type="match status" value="1"/>
</dbReference>
<sequence length="215" mass="25151">MLSVWKKTKELEGKIDNYLDFFIEASLNFKEGLLLYLRKNMDKFVEKARKVDELESRGDSFRREIENVIYMELLIPESRGDVLAIIENADSVLNIMAQVMIEFDIQRPTIPDFSVESFELLLENTASCVMEMVSAIRMYFKNIQEVRNHIKSVMHFEHECDQLGNEIKKKIFRDNNIEPCCKIQLSNLITLVQEVSDKAEDVCDRLSIYVIKRLA</sequence>
<evidence type="ECO:0000313" key="3">
    <source>
        <dbReference type="EMBL" id="HGL16798.1"/>
    </source>
</evidence>
<dbReference type="AlphaFoldDB" id="A0A7C2P0E3"/>
<name>A0A7C2P0E3_UNCW3</name>
<dbReference type="InterPro" id="IPR002727">
    <property type="entry name" value="DUF47"/>
</dbReference>